<dbReference type="Pfam" id="PF17207">
    <property type="entry name" value="MCM_OB"/>
    <property type="match status" value="1"/>
</dbReference>
<dbReference type="GO" id="GO:0005634">
    <property type="term" value="C:nucleus"/>
    <property type="evidence" value="ECO:0007669"/>
    <property type="project" value="TreeGrafter"/>
</dbReference>
<dbReference type="GO" id="GO:0017116">
    <property type="term" value="F:single-stranded DNA helicase activity"/>
    <property type="evidence" value="ECO:0007669"/>
    <property type="project" value="TreeGrafter"/>
</dbReference>
<dbReference type="SUPFAM" id="SSF50249">
    <property type="entry name" value="Nucleic acid-binding proteins"/>
    <property type="match status" value="1"/>
</dbReference>
<organism evidence="6 7">
    <name type="scientific">Chroomonas mesostigmatica CCMP1168</name>
    <dbReference type="NCBI Taxonomy" id="1195612"/>
    <lineage>
        <taxon>Eukaryota</taxon>
        <taxon>Cryptophyceae</taxon>
        <taxon>Pyrenomonadales</taxon>
        <taxon>Chroomonadaceae</taxon>
        <taxon>Chroomonas</taxon>
    </lineage>
</organism>
<dbReference type="Gene3D" id="2.20.28.10">
    <property type="match status" value="1"/>
</dbReference>
<sequence length="632" mass="75421">MYKINFKIELLVKIFPIQKTHCLRENEKIYTQKKNFFNDMTSKNFHPDLIGKSIFLRGYILQIHQIKKKIFANLIECVLCKSIFYCFFDSFVESTPFLCVNFNCRSKTFFSHESKSLTILWKKLKIREKLVNRLNFLQKNIDIELCESKNLFLLPGNKIGVFGVLKIEKDKKIVHKISFFRNFFGLYIRAQKILFPRMGKFFFQQKNFLTKTEYNFLKKLNSSSDIFNICLKSMGHLIYGNQGFKAAVLLSLCHDNLKKKNQKISLGFCFCENHYNKKKILRDIAAFSPKGFLIYKKLKSFKAQTYSSFINKKKFFEVGFLNFSKRNGLVCFEKRILEKENFRPKNATLIKKKNNLELFNKDFRNLVYDCPENKGKKFDFDKKPKESFFLTNQLFPTFDLFFIISNSFHSHKDIIFSEHTINLTKMKKICPYSRPINRNEKKKASVIRKFFLIENNKKRLSPFILRRFLGYIKICIVPIFSEKASNMIADYYVNFRFFQKKNNIELSRNILETLLFLSQSRTKIDLRKIVSENDVLDVTEIFSDSKIKYRKNWDDFMSQKHSNTGQQTFLVYNFLKSLKKIHAQKNQVFFDLEDLKRILKQKLPEKKIKDIIEILFEYGSIEKIHRNIIRIK</sequence>
<comment type="subcellular location">
    <subcellularLocation>
        <location evidence="1">Plastid</location>
        <location evidence="1">Chloroplast</location>
    </subcellularLocation>
</comment>
<evidence type="ECO:0000313" key="6">
    <source>
        <dbReference type="EMBL" id="AFP65395.1"/>
    </source>
</evidence>
<protein>
    <submittedName>
        <fullName evidence="6">Minichromosome maintenance component complex 8-like protein</fullName>
    </submittedName>
</protein>
<dbReference type="EMBL" id="CP003681">
    <property type="protein sequence ID" value="AFP65395.1"/>
    <property type="molecule type" value="Genomic_DNA"/>
</dbReference>
<dbReference type="GO" id="GO:0005524">
    <property type="term" value="F:ATP binding"/>
    <property type="evidence" value="ECO:0007669"/>
    <property type="project" value="InterPro"/>
</dbReference>
<dbReference type="InterPro" id="IPR012340">
    <property type="entry name" value="NA-bd_OB-fold"/>
</dbReference>
<dbReference type="PANTHER" id="PTHR11630">
    <property type="entry name" value="DNA REPLICATION LICENSING FACTOR MCM FAMILY MEMBER"/>
    <property type="match status" value="1"/>
</dbReference>
<dbReference type="Pfam" id="PF17855">
    <property type="entry name" value="MCM_lid"/>
    <property type="match status" value="1"/>
</dbReference>
<evidence type="ECO:0000259" key="5">
    <source>
        <dbReference type="Pfam" id="PF17855"/>
    </source>
</evidence>
<evidence type="ECO:0000256" key="1">
    <source>
        <dbReference type="ARBA" id="ARBA00004229"/>
    </source>
</evidence>
<proteinExistence type="inferred from homology"/>
<dbReference type="SMART" id="SM00350">
    <property type="entry name" value="MCM"/>
    <property type="match status" value="1"/>
</dbReference>
<dbReference type="Gene3D" id="2.40.50.140">
    <property type="entry name" value="Nucleic acid-binding proteins"/>
    <property type="match status" value="1"/>
</dbReference>
<dbReference type="AlphaFoldDB" id="J7GA89"/>
<dbReference type="GO" id="GO:0042555">
    <property type="term" value="C:MCM complex"/>
    <property type="evidence" value="ECO:0007669"/>
    <property type="project" value="TreeGrafter"/>
</dbReference>
<dbReference type="InterPro" id="IPR027417">
    <property type="entry name" value="P-loop_NTPase"/>
</dbReference>
<evidence type="ECO:0000256" key="2">
    <source>
        <dbReference type="ARBA" id="ARBA00008010"/>
    </source>
</evidence>
<name>J7GA89_9CRYP</name>
<keyword evidence="3" id="KW-0235">DNA replication</keyword>
<evidence type="ECO:0000256" key="3">
    <source>
        <dbReference type="ARBA" id="ARBA00022705"/>
    </source>
</evidence>
<comment type="similarity">
    <text evidence="2">Belongs to the MCM family.</text>
</comment>
<dbReference type="PANTHER" id="PTHR11630:SF66">
    <property type="entry name" value="DNA REPLICATION LICENSING FACTOR MCM4"/>
    <property type="match status" value="1"/>
</dbReference>
<dbReference type="InterPro" id="IPR033762">
    <property type="entry name" value="MCM_OB"/>
</dbReference>
<gene>
    <name evidence="6" type="primary">mcm8</name>
    <name evidence="6" type="ORF">CMESO_222</name>
</gene>
<reference evidence="6 7" key="1">
    <citation type="journal article" date="2012" name="Genome Biol. Evol.">
        <title>Nucleomorph genome sequence of the cryptophyte alga Chroomonas mesostigmatica CCMP1168 reveals lineage-specific gene loss and genome complexity.</title>
        <authorList>
            <person name="Moore C.E."/>
            <person name="Curtis B."/>
            <person name="Mills T."/>
            <person name="Tanifuji G."/>
            <person name="Archibald J.M."/>
        </authorList>
    </citation>
    <scope>NUCLEOTIDE SEQUENCE [LARGE SCALE GENOMIC DNA]</scope>
    <source>
        <strain evidence="6 7">CCMP1168</strain>
    </source>
</reference>
<dbReference type="InterPro" id="IPR041562">
    <property type="entry name" value="MCM_lid"/>
</dbReference>
<dbReference type="Proteomes" id="UP000243348">
    <property type="component" value="Nucleomorph 2"/>
</dbReference>
<dbReference type="GO" id="GO:0003697">
    <property type="term" value="F:single-stranded DNA binding"/>
    <property type="evidence" value="ECO:0007669"/>
    <property type="project" value="TreeGrafter"/>
</dbReference>
<evidence type="ECO:0000313" key="7">
    <source>
        <dbReference type="Proteomes" id="UP000243348"/>
    </source>
</evidence>
<dbReference type="InterPro" id="IPR031327">
    <property type="entry name" value="MCM"/>
</dbReference>
<keyword evidence="6" id="KW-0542">Nucleomorph</keyword>
<dbReference type="GO" id="GO:0009507">
    <property type="term" value="C:chloroplast"/>
    <property type="evidence" value="ECO:0007669"/>
    <property type="project" value="UniProtKB-SubCell"/>
</dbReference>
<geneLocation type="nucleomorph" evidence="6"/>
<feature type="domain" description="MCM OB" evidence="4">
    <location>
        <begin position="44"/>
        <end position="167"/>
    </location>
</feature>
<evidence type="ECO:0000259" key="4">
    <source>
        <dbReference type="Pfam" id="PF17207"/>
    </source>
</evidence>
<accession>J7GA89</accession>
<dbReference type="Gene3D" id="3.40.50.300">
    <property type="entry name" value="P-loop containing nucleotide triphosphate hydrolases"/>
    <property type="match status" value="1"/>
</dbReference>
<dbReference type="GO" id="GO:0006260">
    <property type="term" value="P:DNA replication"/>
    <property type="evidence" value="ECO:0007669"/>
    <property type="project" value="UniProtKB-KW"/>
</dbReference>
<feature type="domain" description="MCM AAA-lid" evidence="5">
    <location>
        <begin position="464"/>
        <end position="545"/>
    </location>
</feature>